<evidence type="ECO:0000313" key="4">
    <source>
        <dbReference type="Proteomes" id="UP000032025"/>
    </source>
</evidence>
<name>A0A0C9N3I2_SPHPI</name>
<keyword evidence="2" id="KW-0732">Signal</keyword>
<dbReference type="Gene3D" id="2.40.160.180">
    <property type="entry name" value="Carbohydrate-selective porin OprB"/>
    <property type="match status" value="1"/>
</dbReference>
<evidence type="ECO:0000313" key="3">
    <source>
        <dbReference type="EMBL" id="GAN14164.1"/>
    </source>
</evidence>
<dbReference type="GO" id="GO:0008643">
    <property type="term" value="P:carbohydrate transport"/>
    <property type="evidence" value="ECO:0007669"/>
    <property type="project" value="InterPro"/>
</dbReference>
<sequence>MISKAVLLSLASVIFAAPAFAQDAERDRNAFTINALYKGDVMGVASGGVAHGVRFLDNIDVVADADLEAAFHWKRATAHFSLLNNLGGRPNDLAGSIQGIDNIEVSEGRLKVYEAWLEQGLGEHVMLKTGLYDVNSEFYQNDAAGLLISPMFGVGSELAATGTNGPAIFPSTALAVRLKAATGNVYGAVAVVNAKAGTIGDEEGIDFSGREGALVIAEAGWTGRGKLALGAWRYTHKQPGVIPPGATLTECSRAKIPSIKSVKRALIHRAAAWT</sequence>
<dbReference type="Proteomes" id="UP000032025">
    <property type="component" value="Unassembled WGS sequence"/>
</dbReference>
<feature type="chain" id="PRO_5041016974" evidence="2">
    <location>
        <begin position="22"/>
        <end position="274"/>
    </location>
</feature>
<dbReference type="EMBL" id="BBJS01000030">
    <property type="protein sequence ID" value="GAN14164.1"/>
    <property type="molecule type" value="Genomic_DNA"/>
</dbReference>
<dbReference type="GO" id="GO:0015288">
    <property type="term" value="F:porin activity"/>
    <property type="evidence" value="ECO:0007669"/>
    <property type="project" value="InterPro"/>
</dbReference>
<dbReference type="InterPro" id="IPR052932">
    <property type="entry name" value="OprB_Porin"/>
</dbReference>
<comment type="similarity">
    <text evidence="1 2">Belongs to the OprB family.</text>
</comment>
<organism evidence="3 4">
    <name type="scientific">Sphingomonas paucimobilis NBRC 13935</name>
    <dbReference type="NCBI Taxonomy" id="1219050"/>
    <lineage>
        <taxon>Bacteria</taxon>
        <taxon>Pseudomonadati</taxon>
        <taxon>Pseudomonadota</taxon>
        <taxon>Alphaproteobacteria</taxon>
        <taxon>Sphingomonadales</taxon>
        <taxon>Sphingomonadaceae</taxon>
        <taxon>Sphingomonas</taxon>
    </lineage>
</organism>
<evidence type="ECO:0000256" key="2">
    <source>
        <dbReference type="RuleBase" id="RU363072"/>
    </source>
</evidence>
<dbReference type="GO" id="GO:0016020">
    <property type="term" value="C:membrane"/>
    <property type="evidence" value="ECO:0007669"/>
    <property type="project" value="InterPro"/>
</dbReference>
<dbReference type="PANTHER" id="PTHR37944">
    <property type="entry name" value="PORIN B"/>
    <property type="match status" value="1"/>
</dbReference>
<accession>A0A0C9N3I2</accession>
<evidence type="ECO:0000256" key="1">
    <source>
        <dbReference type="ARBA" id="ARBA00008769"/>
    </source>
</evidence>
<proteinExistence type="inferred from homology"/>
<keyword evidence="4" id="KW-1185">Reference proteome</keyword>
<reference evidence="3 4" key="1">
    <citation type="submission" date="2014-08" db="EMBL/GenBank/DDBJ databases">
        <title>Whole genome shotgun sequence of Sphingomonas paucimobilis NBRC 13935.</title>
        <authorList>
            <person name="Hosoyama A."/>
            <person name="Hashimoto M."/>
            <person name="Hosoyama Y."/>
            <person name="Noguchi M."/>
            <person name="Uohara A."/>
            <person name="Ohji S."/>
            <person name="Katano-Makiyama Y."/>
            <person name="Ichikawa N."/>
            <person name="Kimura A."/>
            <person name="Yamazoe A."/>
            <person name="Fujita N."/>
        </authorList>
    </citation>
    <scope>NUCLEOTIDE SEQUENCE [LARGE SCALE GENOMIC DNA]</scope>
    <source>
        <strain evidence="3 4">NBRC 13935</strain>
    </source>
</reference>
<dbReference type="AlphaFoldDB" id="A0A0C9N3I2"/>
<comment type="caution">
    <text evidence="3">The sequence shown here is derived from an EMBL/GenBank/DDBJ whole genome shotgun (WGS) entry which is preliminary data.</text>
</comment>
<dbReference type="PANTHER" id="PTHR37944:SF1">
    <property type="entry name" value="PORIN B"/>
    <property type="match status" value="1"/>
</dbReference>
<gene>
    <name evidence="3" type="ORF">SP6_30_03050</name>
</gene>
<protein>
    <submittedName>
        <fullName evidence="3">DNA, contig: SP630</fullName>
    </submittedName>
</protein>
<feature type="signal peptide" evidence="2">
    <location>
        <begin position="1"/>
        <end position="21"/>
    </location>
</feature>
<dbReference type="Pfam" id="PF04966">
    <property type="entry name" value="OprB"/>
    <property type="match status" value="1"/>
</dbReference>
<dbReference type="InterPro" id="IPR007049">
    <property type="entry name" value="Carb-sel_porin_OprB"/>
</dbReference>
<dbReference type="InterPro" id="IPR038673">
    <property type="entry name" value="OprB_sf"/>
</dbReference>